<comment type="caution">
    <text evidence="1">The sequence shown here is derived from an EMBL/GenBank/DDBJ whole genome shotgun (WGS) entry which is preliminary data.</text>
</comment>
<dbReference type="Proteomes" id="UP001160148">
    <property type="component" value="Unassembled WGS sequence"/>
</dbReference>
<sequence length="92" mass="10398">MNSENEIIVMGHDAEYGGKYEFQDMVVEEYDEELNGEVQANNNQAYNPNLWPVAATKMLIAIKGPMSAEFEKIKKKGSKNCTLAKNCQHNDK</sequence>
<keyword evidence="2" id="KW-1185">Reference proteome</keyword>
<evidence type="ECO:0000313" key="2">
    <source>
        <dbReference type="Proteomes" id="UP001160148"/>
    </source>
</evidence>
<name>A0AAV0XMG2_9HEMI</name>
<dbReference type="EMBL" id="CARXXK010000005">
    <property type="protein sequence ID" value="CAI6368616.1"/>
    <property type="molecule type" value="Genomic_DNA"/>
</dbReference>
<gene>
    <name evidence="1" type="ORF">MEUPH1_LOCUS22950</name>
</gene>
<accession>A0AAV0XMG2</accession>
<reference evidence="1 2" key="1">
    <citation type="submission" date="2023-01" db="EMBL/GenBank/DDBJ databases">
        <authorList>
            <person name="Whitehead M."/>
        </authorList>
    </citation>
    <scope>NUCLEOTIDE SEQUENCE [LARGE SCALE GENOMIC DNA]</scope>
</reference>
<protein>
    <submittedName>
        <fullName evidence="1">Uncharacterized protein</fullName>
    </submittedName>
</protein>
<dbReference type="AlphaFoldDB" id="A0AAV0XMG2"/>
<evidence type="ECO:0000313" key="1">
    <source>
        <dbReference type="EMBL" id="CAI6368616.1"/>
    </source>
</evidence>
<organism evidence="1 2">
    <name type="scientific">Macrosiphum euphorbiae</name>
    <name type="common">potato aphid</name>
    <dbReference type="NCBI Taxonomy" id="13131"/>
    <lineage>
        <taxon>Eukaryota</taxon>
        <taxon>Metazoa</taxon>
        <taxon>Ecdysozoa</taxon>
        <taxon>Arthropoda</taxon>
        <taxon>Hexapoda</taxon>
        <taxon>Insecta</taxon>
        <taxon>Pterygota</taxon>
        <taxon>Neoptera</taxon>
        <taxon>Paraneoptera</taxon>
        <taxon>Hemiptera</taxon>
        <taxon>Sternorrhyncha</taxon>
        <taxon>Aphidomorpha</taxon>
        <taxon>Aphidoidea</taxon>
        <taxon>Aphididae</taxon>
        <taxon>Macrosiphini</taxon>
        <taxon>Macrosiphum</taxon>
    </lineage>
</organism>
<proteinExistence type="predicted"/>